<dbReference type="EMBL" id="NIBD01000030">
    <property type="protein sequence ID" value="PAB55016.1"/>
    <property type="molecule type" value="Genomic_DNA"/>
</dbReference>
<gene>
    <name evidence="1" type="ORF">A3Q24_06200</name>
</gene>
<dbReference type="Gene3D" id="3.40.930.10">
    <property type="entry name" value="Mannitol-specific EII, Chain A"/>
    <property type="match status" value="1"/>
</dbReference>
<dbReference type="Pfam" id="PF00359">
    <property type="entry name" value="PTS_EIIA_2"/>
    <property type="match status" value="1"/>
</dbReference>
<reference evidence="1 2" key="1">
    <citation type="submission" date="2017-05" db="EMBL/GenBank/DDBJ databases">
        <title>Lactobacillus johnsonii from commercial turkeys.</title>
        <authorList>
            <person name="Johnson T.J."/>
            <person name="Youmans B."/>
        </authorList>
    </citation>
    <scope>NUCLEOTIDE SEQUENCE [LARGE SCALE GENOMIC DNA]</scope>
    <source>
        <strain evidence="1 2">UMNLJ114</strain>
    </source>
</reference>
<dbReference type="InterPro" id="IPR051541">
    <property type="entry name" value="PTS_SugarTrans_NitroReg"/>
</dbReference>
<dbReference type="InterPro" id="IPR016152">
    <property type="entry name" value="PTrfase/Anion_transptr"/>
</dbReference>
<dbReference type="AlphaFoldDB" id="A0A267M614"/>
<dbReference type="PANTHER" id="PTHR47738:SF3">
    <property type="entry name" value="PHOSPHOTRANSFERASE SYSTEM MANNITOL_FRUCTOSE-SPECIFIC IIA DOMAIN CONTAINING PROTEIN"/>
    <property type="match status" value="1"/>
</dbReference>
<evidence type="ECO:0000313" key="2">
    <source>
        <dbReference type="Proteomes" id="UP000216008"/>
    </source>
</evidence>
<dbReference type="Proteomes" id="UP000216008">
    <property type="component" value="Unassembled WGS sequence"/>
</dbReference>
<proteinExistence type="predicted"/>
<evidence type="ECO:0000313" key="1">
    <source>
        <dbReference type="EMBL" id="PAB55016.1"/>
    </source>
</evidence>
<dbReference type="PROSITE" id="PS51094">
    <property type="entry name" value="PTS_EIIA_TYPE_2"/>
    <property type="match status" value="1"/>
</dbReference>
<accession>A0A267M614</accession>
<name>A0A267M614_LACJH</name>
<keyword evidence="1" id="KW-0813">Transport</keyword>
<protein>
    <submittedName>
        <fullName evidence="1">PTS sugar transporter subunit IIA</fullName>
    </submittedName>
</protein>
<dbReference type="SUPFAM" id="SSF55804">
    <property type="entry name" value="Phoshotransferase/anion transport protein"/>
    <property type="match status" value="1"/>
</dbReference>
<comment type="caution">
    <text evidence="1">The sequence shown here is derived from an EMBL/GenBank/DDBJ whole genome shotgun (WGS) entry which is preliminary data.</text>
</comment>
<dbReference type="InterPro" id="IPR002178">
    <property type="entry name" value="PTS_EIIA_type-2_dom"/>
</dbReference>
<keyword evidence="1" id="KW-0762">Sugar transport</keyword>
<organism evidence="1 2">
    <name type="scientific">Lactobacillus johnsonii</name>
    <dbReference type="NCBI Taxonomy" id="33959"/>
    <lineage>
        <taxon>Bacteria</taxon>
        <taxon>Bacillati</taxon>
        <taxon>Bacillota</taxon>
        <taxon>Bacilli</taxon>
        <taxon>Lactobacillales</taxon>
        <taxon>Lactobacillaceae</taxon>
        <taxon>Lactobacillus</taxon>
    </lineage>
</organism>
<dbReference type="PANTHER" id="PTHR47738">
    <property type="entry name" value="PTS SYSTEM FRUCTOSE-LIKE EIIA COMPONENT-RELATED"/>
    <property type="match status" value="1"/>
</dbReference>
<sequence length="215" mass="24552">MEKPFFLIGGIFFTLTNFNKICPKETPTFVFLKSVLYNETRNFCLGKAEPTTNTKKSLFDPEAVFVTDLTDRNEIFKTVSQKLYDLGYVKEDFLGDIIEREDKYPTGISMRPLSRELPDVAVPHTEGDYVSAQLIVPIALRNSATFNNMVNPSEALEVKFLFLILNNDPDMHSTILAKIMDFLAGTSVDDLNELFNSDSNEEIYDFLENNFEIEK</sequence>